<keyword evidence="7" id="KW-1185">Reference proteome</keyword>
<gene>
    <name evidence="6" type="ORF">EII11_04510</name>
</gene>
<keyword evidence="3" id="KW-0624">Polysaccharide degradation</keyword>
<feature type="domain" description="Fibronectin type-III" evidence="5">
    <location>
        <begin position="1547"/>
        <end position="1640"/>
    </location>
</feature>
<dbReference type="InterPro" id="IPR003961">
    <property type="entry name" value="FN3_dom"/>
</dbReference>
<dbReference type="PANTHER" id="PTHR13817:SF73">
    <property type="entry name" value="FIBRONECTIN TYPE-III DOMAIN-CONTAINING PROTEIN"/>
    <property type="match status" value="1"/>
</dbReference>
<evidence type="ECO:0000313" key="7">
    <source>
        <dbReference type="Proteomes" id="UP000280444"/>
    </source>
</evidence>
<reference evidence="6 7" key="1">
    <citation type="submission" date="2018-11" db="EMBL/GenBank/DDBJ databases">
        <title>Genomes From Bacteria Associated with the Canine Oral Cavity: a Test Case for Automated Genome-Based Taxonomic Assignment.</title>
        <authorList>
            <person name="Coil D.A."/>
            <person name="Jospin G."/>
            <person name="Darling A.E."/>
            <person name="Wallis C."/>
            <person name="Davis I.J."/>
            <person name="Harris S."/>
            <person name="Eisen J.A."/>
            <person name="Holcombe L.J."/>
            <person name="O'Flynn C."/>
        </authorList>
    </citation>
    <scope>NUCLEOTIDE SEQUENCE [LARGE SCALE GENOMIC DNA]</scope>
    <source>
        <strain evidence="6 7">OH770</strain>
    </source>
</reference>
<keyword evidence="2" id="KW-0378">Hydrolase</keyword>
<dbReference type="GO" id="GO:0016798">
    <property type="term" value="F:hydrolase activity, acting on glycosyl bonds"/>
    <property type="evidence" value="ECO:0007669"/>
    <property type="project" value="UniProtKB-KW"/>
</dbReference>
<name>A0A3P1SGT4_9ACTO</name>
<evidence type="ECO:0000259" key="5">
    <source>
        <dbReference type="PROSITE" id="PS50853"/>
    </source>
</evidence>
<protein>
    <submittedName>
        <fullName evidence="6">Fibronectin type III domain-containing protein</fullName>
    </submittedName>
</protein>
<feature type="domain" description="Fibronectin type-III" evidence="5">
    <location>
        <begin position="1460"/>
        <end position="1545"/>
    </location>
</feature>
<evidence type="ECO:0000313" key="6">
    <source>
        <dbReference type="EMBL" id="RRC95542.1"/>
    </source>
</evidence>
<dbReference type="NCBIfam" id="NF012211">
    <property type="entry name" value="tand_rpt_95"/>
    <property type="match status" value="1"/>
</dbReference>
<sequence>MRKNRLIQKMTSLTTVIGVTSVVFAALLNPGQYTAEVNLHDGGVWVTNSSLNLVGHLNYRARTLDSAMRTSSSEFDVVQNGESVHLVDAENDTFAPIDVATSSIVHPVSFPDLNVNAGGRTVALSDRGTGRVWTQSLTSATEFSPDDVTPVIDNVPNAVTLVGADGAVHAVSPQTKKLVSVPAGRDSSSAIVRELPQLGEKANLALTAVGSTPVVFDHARSTLYLPNGEQRVLEPSTYALQEPGPESDSVILADTTRLLSVPLAGGEITFSHKHESPGNPVRPVVHQGCAYGAWTGAGSFSRDCLKDEADSHSLVDSLSGVQEARFRTNRDVIVLNDIKSGSLWLPDHNMILIQDWDQVHSQVENEEESEEDSVDTTKETILPERAEENTVPIAENDEFGVRPGRTNILPVILNDSDPDGDFLTASPVTQPEGAEVSIARYGAALQVKLNDGVTGTLSFDYEVNDGRGGVARATVKLIVRENSENHAPVQMVVPSVDLGTASTATFNALANWYDPDGDPFYLESAVAPQGISVRQRETGTIDMTEAGHGPGKAVVELSVSDGRDVGKGEITLNVSGENNVPPVANVDHLVVRQGETAIARVLDNDTDANGDPLRIVQVSSPPFGISLDWDGNEGTLTIGGERLGTYYLTYIVSDGPSTATGIVRVDVIDGSSDLRISAEDDFGVLPTGGYVLVDLLANDSDPAGGILAVQKIDLPATSPLSVALLNHHVVRISAPHSLDGPQTFDYTVSNGTSFAVATVTVIPRPADEAPEGPQAAPDHLVVRVGDVGSVAVLDNDRSPAGLKLSVVPVLDHNVPPEMATVFLSDNVVRVRGGNTPGAADIHYTVVDSFGQFHTSVVHLIVRDTDEGDNTAPKPRDIIVRALAGSTTSIKIPLDGIDPEGDSVTIEGLASSPRLGTARLEGTTIHYEASPDAIGTDTFSYSVRDRLGLAAVGRIRVGIVQRSPLNQNPVALPDLVRVRPGAKVAVDVLGNDTDPDGDTVRLVDGSVSSPTADLINPKIHSGRIVLKAPQQESRHTVLYGIADGVGGKAEGVLTLLVTPDAPLLVPIARDDTVTIEQVQAAEGSTVTIPVLLNDEDPDGLIDDVELASNDRNLRVNSDRTVTVTVTDKEQLLIYSITDADKLTASAVVRVPGLTYERPTLDTRPRTLEVKAGETIDISINDYVVTREGRSVRLTSEDKVRAGIGANGERLVKSPTTLTFTSLPDFAGMTSISFEVTDGIDINDSEGATAFITLPIRVIGKQNRPPTIRPVPLRVGAGEDPITVDLAPTVSDPDGESPTTFTYNLADIPTGINAQLSGSTLTLSTGIEQRKGPIGTLTVTVTDGQGASASGQFPITVLATSLPPIQISPAQIVLEGDASEQIDIAEYAVNPMPEKGPLSLIGQPQASEGGVATASGTRITVKAAPNYFGKFVVTYRVGDATKDPSREATGTISVSVQSVPEAPRNLRAEAAASNAVRLTWETGDTRGLPITHFVVTDHTQGDTIDCGVVTTCVLQNRRPGQEHVFSVVAHNKVGPSDPSAQVSIKLDVVPEAPAQPSVKAGDREVTVTWSPPRNEGSAIQSYEVTLSPHGSQTIQVSPGHGPQTAVFSGLTNGIEYVATVTATNAQGTSVASPASVKATPYGRPSPVEGLEATYANLGAAAPSDKPVISVSWRPSSNNGRAVEYYTVRSGDIVKTVDAPAVSTTIELPGFPTQQVSFTVTATNNRSKPDESTSTAASVSIWVYGRPAPPKILSLAPTGRDNELRLSWERSPGGAGWKPDELNYEWNNGQNWLPYTEDVLKSHSWTNGTAQTVSLRAVGTRNGQAVASETVTSNSATPYGPPQAPNISCRGGDKHVYCKWQGGNENGRSGTYRLLGHATREVAAQGEQNFPVEPSTPVRLCIEFTQRDSVNQAVHNCASATSDAPPPPPPPEPEPEPEPPGPTPDPPGGGNPPGGENPPGGANPPGDGNLAFNLSVRWPYARLTYSGDNLPSGQYKIYCWNAASEDQANWGESFHNPGNFLGMAPHPRFPSHPLLVQFSGLGGFNFYCPGNPYQYQAPNENFSVQLYSIDGQPHIWVH</sequence>
<dbReference type="SMART" id="SM00060">
    <property type="entry name" value="FN3"/>
    <property type="match status" value="3"/>
</dbReference>
<dbReference type="PANTHER" id="PTHR13817">
    <property type="entry name" value="TITIN"/>
    <property type="match status" value="1"/>
</dbReference>
<dbReference type="Pfam" id="PF17963">
    <property type="entry name" value="Big_9"/>
    <property type="match status" value="7"/>
</dbReference>
<feature type="region of interest" description="Disordered" evidence="4">
    <location>
        <begin position="1913"/>
        <end position="1967"/>
    </location>
</feature>
<dbReference type="Gene3D" id="2.60.40.2810">
    <property type="match status" value="1"/>
</dbReference>
<dbReference type="InterPro" id="IPR013783">
    <property type="entry name" value="Ig-like_fold"/>
</dbReference>
<keyword evidence="3" id="KW-0119">Carbohydrate metabolism</keyword>
<dbReference type="Gene3D" id="2.60.40.10">
    <property type="entry name" value="Immunoglobulins"/>
    <property type="match status" value="3"/>
</dbReference>
<evidence type="ECO:0000256" key="4">
    <source>
        <dbReference type="SAM" id="MobiDB-lite"/>
    </source>
</evidence>
<dbReference type="GO" id="GO:0000272">
    <property type="term" value="P:polysaccharide catabolic process"/>
    <property type="evidence" value="ECO:0007669"/>
    <property type="project" value="UniProtKB-KW"/>
</dbReference>
<dbReference type="Pfam" id="PF00041">
    <property type="entry name" value="fn3"/>
    <property type="match status" value="2"/>
</dbReference>
<dbReference type="PROSITE" id="PS50853">
    <property type="entry name" value="FN3"/>
    <property type="match status" value="2"/>
</dbReference>
<dbReference type="Gene3D" id="2.60.40.3440">
    <property type="match status" value="1"/>
</dbReference>
<dbReference type="CDD" id="cd00063">
    <property type="entry name" value="FN3"/>
    <property type="match status" value="2"/>
</dbReference>
<evidence type="ECO:0000256" key="3">
    <source>
        <dbReference type="ARBA" id="ARBA00023326"/>
    </source>
</evidence>
<comment type="caution">
    <text evidence="6">The sequence shown here is derived from an EMBL/GenBank/DDBJ whole genome shotgun (WGS) entry which is preliminary data.</text>
</comment>
<dbReference type="SUPFAM" id="SSF49265">
    <property type="entry name" value="Fibronectin type III"/>
    <property type="match status" value="1"/>
</dbReference>
<keyword evidence="2" id="KW-0326">Glycosidase</keyword>
<proteinExistence type="predicted"/>
<evidence type="ECO:0000256" key="2">
    <source>
        <dbReference type="ARBA" id="ARBA00023295"/>
    </source>
</evidence>
<dbReference type="RefSeq" id="WP_124869231.1">
    <property type="nucleotide sequence ID" value="NZ_RQZF01000003.1"/>
</dbReference>
<organism evidence="6 7">
    <name type="scientific">Schaalia canis</name>
    <dbReference type="NCBI Taxonomy" id="100469"/>
    <lineage>
        <taxon>Bacteria</taxon>
        <taxon>Bacillati</taxon>
        <taxon>Actinomycetota</taxon>
        <taxon>Actinomycetes</taxon>
        <taxon>Actinomycetales</taxon>
        <taxon>Actinomycetaceae</taxon>
        <taxon>Schaalia</taxon>
    </lineage>
</organism>
<dbReference type="InterPro" id="IPR050964">
    <property type="entry name" value="Striated_Muscle_Regulatory"/>
</dbReference>
<keyword evidence="1" id="KW-0677">Repeat</keyword>
<accession>A0A3P1SGT4</accession>
<evidence type="ECO:0000256" key="1">
    <source>
        <dbReference type="ARBA" id="ARBA00022737"/>
    </source>
</evidence>
<dbReference type="EMBL" id="RQZF01000003">
    <property type="protein sequence ID" value="RRC95542.1"/>
    <property type="molecule type" value="Genomic_DNA"/>
</dbReference>
<dbReference type="InterPro" id="IPR036116">
    <property type="entry name" value="FN3_sf"/>
</dbReference>
<feature type="compositionally biased region" description="Pro residues" evidence="4">
    <location>
        <begin position="1921"/>
        <end position="1947"/>
    </location>
</feature>
<dbReference type="OrthoDB" id="5241356at2"/>
<dbReference type="Proteomes" id="UP000280444">
    <property type="component" value="Unassembled WGS sequence"/>
</dbReference>